<feature type="transmembrane region" description="Helical" evidence="8">
    <location>
        <begin position="300"/>
        <end position="318"/>
    </location>
</feature>
<keyword evidence="4" id="KW-0769">Symport</keyword>
<keyword evidence="5 8" id="KW-1133">Transmembrane helix</keyword>
<dbReference type="PANTHER" id="PTHR11616:SF240">
    <property type="entry name" value="BLOATED TUBULES, ISOFORM B-RELATED"/>
    <property type="match status" value="1"/>
</dbReference>
<dbReference type="OrthoDB" id="5875019at2759"/>
<evidence type="ECO:0000256" key="4">
    <source>
        <dbReference type="ARBA" id="ARBA00022847"/>
    </source>
</evidence>
<feature type="compositionally biased region" description="Polar residues" evidence="7">
    <location>
        <begin position="1"/>
        <end position="18"/>
    </location>
</feature>
<keyword evidence="2" id="KW-0813">Transport</keyword>
<dbReference type="Proteomes" id="UP000053766">
    <property type="component" value="Unassembled WGS sequence"/>
</dbReference>
<keyword evidence="6 8" id="KW-0472">Membrane</keyword>
<evidence type="ECO:0000256" key="7">
    <source>
        <dbReference type="SAM" id="MobiDB-lite"/>
    </source>
</evidence>
<dbReference type="InterPro" id="IPR037272">
    <property type="entry name" value="SNS_sf"/>
</dbReference>
<feature type="transmembrane region" description="Helical" evidence="8">
    <location>
        <begin position="404"/>
        <end position="427"/>
    </location>
</feature>
<organism evidence="9 10">
    <name type="scientific">Dictyocaulus viviparus</name>
    <name type="common">Bovine lungworm</name>
    <dbReference type="NCBI Taxonomy" id="29172"/>
    <lineage>
        <taxon>Eukaryota</taxon>
        <taxon>Metazoa</taxon>
        <taxon>Ecdysozoa</taxon>
        <taxon>Nematoda</taxon>
        <taxon>Chromadorea</taxon>
        <taxon>Rhabditida</taxon>
        <taxon>Rhabditina</taxon>
        <taxon>Rhabditomorpha</taxon>
        <taxon>Strongyloidea</taxon>
        <taxon>Metastrongylidae</taxon>
        <taxon>Dictyocaulus</taxon>
    </lineage>
</organism>
<keyword evidence="10" id="KW-1185">Reference proteome</keyword>
<reference evidence="10" key="2">
    <citation type="journal article" date="2016" name="Sci. Rep.">
        <title>Dictyocaulus viviparus genome, variome and transcriptome elucidate lungworm biology and support future intervention.</title>
        <authorList>
            <person name="McNulty S.N."/>
            <person name="Strube C."/>
            <person name="Rosa B.A."/>
            <person name="Martin J.C."/>
            <person name="Tyagi R."/>
            <person name="Choi Y.J."/>
            <person name="Wang Q."/>
            <person name="Hallsworth Pepin K."/>
            <person name="Zhang X."/>
            <person name="Ozersky P."/>
            <person name="Wilson R.K."/>
            <person name="Sternberg P.W."/>
            <person name="Gasser R.B."/>
            <person name="Mitreva M."/>
        </authorList>
    </citation>
    <scope>NUCLEOTIDE SEQUENCE [LARGE SCALE GENOMIC DNA]</scope>
    <source>
        <strain evidence="10">HannoverDv2000</strain>
    </source>
</reference>
<gene>
    <name evidence="9" type="ORF">DICVIV_05168</name>
</gene>
<protein>
    <recommendedName>
        <fullName evidence="11">Sodium:neurotransmitter symporter family protein</fullName>
    </recommendedName>
</protein>
<dbReference type="GO" id="GO:0015293">
    <property type="term" value="F:symporter activity"/>
    <property type="evidence" value="ECO:0007669"/>
    <property type="project" value="UniProtKB-KW"/>
</dbReference>
<evidence type="ECO:0000313" key="10">
    <source>
        <dbReference type="Proteomes" id="UP000053766"/>
    </source>
</evidence>
<sequence length="567" mass="64362">MSVESNATKTDATGASSDNDTKLVKRKQGNQNEKTKDVNQPLLSMEKNRSNTKESNASLSQTKESKDETKTFNEWNHQEELNSVEKSADVSILTRINYYLMFCGLITVPDLLWMFPREVVKNGGGDYHLILFGKSQVECVYFILLYCLMMLLLIFPLLHLEIFVGQRCQSGIIKTMRTYGPAFECIGIAIFYLTCMKSIDGTQNAFLFVRHLSNLSEHGEDLMHCDIDVYGEALDIVHCTSMLDDNICQMQVPDKQHKRIFSNGECVNSSARTIFGQPVSEVYSKRIREPRYGSFDKQRMFYNMVVYTIAGVIGALGIKAISIFLSVIYVCFIVLSSSILIPLLDIGKEGVIEMMGIFTTSESLFDWKTYVMALHLCVMTSGLGLGGVLSASSFLGKRDSSFSLTYVLVSSNILLCFLSLLCGIQLFNVNVYNTGTRKAPIIEGQEYVMGMLNEVFFANGGYIFWLWFYNIAIIIISVKSFCGKREYLIDLCELYTLRERQYLFVTATHPSQFFVYDVAPFVFLGGIDITFKGKLILMITVVIICFCSRLLYEYFWKSNVRVFLLRL</sequence>
<evidence type="ECO:0000256" key="5">
    <source>
        <dbReference type="ARBA" id="ARBA00022989"/>
    </source>
</evidence>
<accession>A0A0D8XY27</accession>
<evidence type="ECO:0000256" key="1">
    <source>
        <dbReference type="ARBA" id="ARBA00004141"/>
    </source>
</evidence>
<evidence type="ECO:0000256" key="6">
    <source>
        <dbReference type="ARBA" id="ARBA00023136"/>
    </source>
</evidence>
<dbReference type="GO" id="GO:0006865">
    <property type="term" value="P:amino acid transport"/>
    <property type="evidence" value="ECO:0007669"/>
    <property type="project" value="TreeGrafter"/>
</dbReference>
<keyword evidence="3 8" id="KW-0812">Transmembrane</keyword>
<feature type="region of interest" description="Disordered" evidence="7">
    <location>
        <begin position="1"/>
        <end position="70"/>
    </location>
</feature>
<feature type="transmembrane region" description="Helical" evidence="8">
    <location>
        <begin position="462"/>
        <end position="482"/>
    </location>
</feature>
<feature type="compositionally biased region" description="Polar residues" evidence="7">
    <location>
        <begin position="53"/>
        <end position="62"/>
    </location>
</feature>
<evidence type="ECO:0008006" key="11">
    <source>
        <dbReference type="Google" id="ProtNLM"/>
    </source>
</evidence>
<dbReference type="SUPFAM" id="SSF161070">
    <property type="entry name" value="SNF-like"/>
    <property type="match status" value="1"/>
</dbReference>
<evidence type="ECO:0000256" key="2">
    <source>
        <dbReference type="ARBA" id="ARBA00022448"/>
    </source>
</evidence>
<dbReference type="AlphaFoldDB" id="A0A0D8XY27"/>
<dbReference type="PANTHER" id="PTHR11616">
    <property type="entry name" value="SODIUM/CHLORIDE DEPENDENT TRANSPORTER"/>
    <property type="match status" value="1"/>
</dbReference>
<feature type="transmembrane region" description="Helical" evidence="8">
    <location>
        <begin position="323"/>
        <end position="344"/>
    </location>
</feature>
<feature type="transmembrane region" description="Helical" evidence="8">
    <location>
        <begin position="535"/>
        <end position="552"/>
    </location>
</feature>
<feature type="transmembrane region" description="Helical" evidence="8">
    <location>
        <begin position="370"/>
        <end position="392"/>
    </location>
</feature>
<dbReference type="GO" id="GO:0005886">
    <property type="term" value="C:plasma membrane"/>
    <property type="evidence" value="ECO:0007669"/>
    <property type="project" value="TreeGrafter"/>
</dbReference>
<name>A0A0D8XY27_DICVI</name>
<dbReference type="PROSITE" id="PS50267">
    <property type="entry name" value="NA_NEUROTRAN_SYMP_3"/>
    <property type="match status" value="1"/>
</dbReference>
<feature type="transmembrane region" description="Helical" evidence="8">
    <location>
        <begin position="96"/>
        <end position="115"/>
    </location>
</feature>
<feature type="transmembrane region" description="Helical" evidence="8">
    <location>
        <begin position="135"/>
        <end position="158"/>
    </location>
</feature>
<evidence type="ECO:0000256" key="8">
    <source>
        <dbReference type="SAM" id="Phobius"/>
    </source>
</evidence>
<dbReference type="EMBL" id="KN716258">
    <property type="protein sequence ID" value="KJH48712.1"/>
    <property type="molecule type" value="Genomic_DNA"/>
</dbReference>
<dbReference type="GO" id="GO:0035725">
    <property type="term" value="P:sodium ion transmembrane transport"/>
    <property type="evidence" value="ECO:0007669"/>
    <property type="project" value="TreeGrafter"/>
</dbReference>
<evidence type="ECO:0000256" key="3">
    <source>
        <dbReference type="ARBA" id="ARBA00022692"/>
    </source>
</evidence>
<comment type="subcellular location">
    <subcellularLocation>
        <location evidence="1">Membrane</location>
        <topology evidence="1">Multi-pass membrane protein</topology>
    </subcellularLocation>
</comment>
<evidence type="ECO:0000313" key="9">
    <source>
        <dbReference type="EMBL" id="KJH48712.1"/>
    </source>
</evidence>
<reference evidence="9 10" key="1">
    <citation type="submission" date="2013-11" db="EMBL/GenBank/DDBJ databases">
        <title>Draft genome of the bovine lungworm Dictyocaulus viviparus.</title>
        <authorList>
            <person name="Mitreva M."/>
        </authorList>
    </citation>
    <scope>NUCLEOTIDE SEQUENCE [LARGE SCALE GENOMIC DNA]</scope>
    <source>
        <strain evidence="9 10">HannoverDv2000</strain>
    </source>
</reference>
<dbReference type="InterPro" id="IPR000175">
    <property type="entry name" value="Na/ntran_symport"/>
</dbReference>
<proteinExistence type="predicted"/>